<organism evidence="2">
    <name type="scientific">Myoviridae sp. ctiil21</name>
    <dbReference type="NCBI Taxonomy" id="2825153"/>
    <lineage>
        <taxon>Viruses</taxon>
        <taxon>Duplodnaviria</taxon>
        <taxon>Heunggongvirae</taxon>
        <taxon>Uroviricota</taxon>
        <taxon>Caudoviricetes</taxon>
    </lineage>
</organism>
<evidence type="ECO:0000259" key="1">
    <source>
        <dbReference type="Pfam" id="PF18352"/>
    </source>
</evidence>
<protein>
    <submittedName>
        <fullName evidence="2">Baseplate component</fullName>
    </submittedName>
</protein>
<dbReference type="EMBL" id="BK015343">
    <property type="protein sequence ID" value="DAE02201.1"/>
    <property type="molecule type" value="Genomic_DNA"/>
</dbReference>
<dbReference type="Gene3D" id="2.40.50.230">
    <property type="entry name" value="Gp5 N-terminal domain"/>
    <property type="match status" value="1"/>
</dbReference>
<evidence type="ECO:0000313" key="2">
    <source>
        <dbReference type="EMBL" id="DAE02201.1"/>
    </source>
</evidence>
<feature type="domain" description="Phage protein Gp138 N-terminal" evidence="1">
    <location>
        <begin position="31"/>
        <end position="130"/>
    </location>
</feature>
<proteinExistence type="predicted"/>
<name>A0A8S5P6Y5_9CAUD</name>
<reference evidence="2" key="1">
    <citation type="journal article" date="2021" name="Proc. Natl. Acad. Sci. U.S.A.">
        <title>A Catalog of Tens of Thousands of Viruses from Human Metagenomes Reveals Hidden Associations with Chronic Diseases.</title>
        <authorList>
            <person name="Tisza M.J."/>
            <person name="Buck C.B."/>
        </authorList>
    </citation>
    <scope>NUCLEOTIDE SEQUENCE</scope>
    <source>
        <strain evidence="2">Ctiil21</strain>
    </source>
</reference>
<dbReference type="InterPro" id="IPR041599">
    <property type="entry name" value="Gp138_N"/>
</dbReference>
<dbReference type="InterPro" id="IPR037026">
    <property type="entry name" value="Vgr_OB-fold_dom_sf"/>
</dbReference>
<dbReference type="Pfam" id="PF18352">
    <property type="entry name" value="Gp138_N"/>
    <property type="match status" value="1"/>
</dbReference>
<accession>A0A8S5P6Y5</accession>
<sequence>MLKVSERLAEEVEQSKRELDGFGLDLRVAAPGIIRSVDYARQTCTVQLAIRERMNRGGVLTWAEIPILPDVPFFVYSGGGYCLTLPIQPGDDCLVVFGDNCMDAWWQSGGVQNQVEKRRHDLSDGFALVGFRSQPHVVSGYSVGAAQMRNAAGDACIEISGSSINIRAAGGVHIDGGTTIDGRSFLGHTHGGVQPGGGTTGGVS</sequence>